<sequence>MSKKFNSPEESAHELLERVYTDEITLPVDLDLITKYLSIQVLDDLSLQEKGVIGQICFKDGRGVVRINPAENTYEPRRRFTLAHEIGHFCLHKEAKDGFVDSRKTMSRSESYWDRYESEANSFAAALLMPEKTIVPEGLKIIATLKKDSDGMASKEEFIDRMARAFEVSRVSMEYRLKKLRALT</sequence>
<dbReference type="InterPro" id="IPR010359">
    <property type="entry name" value="IrrE_HExxH"/>
</dbReference>
<organism evidence="2 3">
    <name type="scientific">Denitrificimonas caeni</name>
    <dbReference type="NCBI Taxonomy" id="521720"/>
    <lineage>
        <taxon>Bacteria</taxon>
        <taxon>Pseudomonadati</taxon>
        <taxon>Pseudomonadota</taxon>
        <taxon>Gammaproteobacteria</taxon>
        <taxon>Pseudomonadales</taxon>
        <taxon>Pseudomonadaceae</taxon>
        <taxon>Denitrificimonas</taxon>
    </lineage>
</organism>
<dbReference type="KEGG" id="dce:O6P33_10345"/>
<gene>
    <name evidence="2" type="ORF">O6P33_10345</name>
</gene>
<dbReference type="AlphaFoldDB" id="A0AAF0AI87"/>
<dbReference type="Proteomes" id="UP001212189">
    <property type="component" value="Chromosome"/>
</dbReference>
<evidence type="ECO:0000313" key="2">
    <source>
        <dbReference type="EMBL" id="WBE24759.1"/>
    </source>
</evidence>
<protein>
    <submittedName>
        <fullName evidence="2">ImmA/IrrE family metallo-endopeptidase</fullName>
    </submittedName>
</protein>
<dbReference type="Pfam" id="PF06114">
    <property type="entry name" value="Peptidase_M78"/>
    <property type="match status" value="1"/>
</dbReference>
<reference evidence="2 3" key="1">
    <citation type="submission" date="2022-12" db="EMBL/GenBank/DDBJ databases">
        <title>Coexistence and Characterization of a Novel Tigecycline Resistance gene tet(X) variant and blaNDM-1 in a Pseudomonas caeni Isolate of Chicken Origin.</title>
        <authorList>
            <person name="Lu X."/>
            <person name="Zhang L."/>
            <person name="Li R."/>
            <person name="Wang Z."/>
        </authorList>
    </citation>
    <scope>NUCLEOTIDE SEQUENCE [LARGE SCALE GENOMIC DNA]</scope>
    <source>
        <strain evidence="2 3">CE14</strain>
    </source>
</reference>
<dbReference type="RefSeq" id="WP_269817703.1">
    <property type="nucleotide sequence ID" value="NZ_CP114976.1"/>
</dbReference>
<proteinExistence type="predicted"/>
<name>A0AAF0AI87_9GAMM</name>
<keyword evidence="3" id="KW-1185">Reference proteome</keyword>
<dbReference type="PANTHER" id="PTHR43236">
    <property type="entry name" value="ANTITOXIN HIGA1"/>
    <property type="match status" value="1"/>
</dbReference>
<dbReference type="PANTHER" id="PTHR43236:SF1">
    <property type="entry name" value="BLL7220 PROTEIN"/>
    <property type="match status" value="1"/>
</dbReference>
<feature type="domain" description="IrrE N-terminal-like" evidence="1">
    <location>
        <begin position="57"/>
        <end position="178"/>
    </location>
</feature>
<evidence type="ECO:0000313" key="3">
    <source>
        <dbReference type="Proteomes" id="UP001212189"/>
    </source>
</evidence>
<dbReference type="Gene3D" id="1.10.10.2910">
    <property type="match status" value="1"/>
</dbReference>
<dbReference type="EMBL" id="CP114976">
    <property type="protein sequence ID" value="WBE24759.1"/>
    <property type="molecule type" value="Genomic_DNA"/>
</dbReference>
<accession>A0AAF0AI87</accession>
<evidence type="ECO:0000259" key="1">
    <source>
        <dbReference type="Pfam" id="PF06114"/>
    </source>
</evidence>
<dbReference type="InterPro" id="IPR052345">
    <property type="entry name" value="Rad_response_metalloprotease"/>
</dbReference>